<evidence type="ECO:0000256" key="7">
    <source>
        <dbReference type="ARBA" id="ARBA00023180"/>
    </source>
</evidence>
<gene>
    <name evidence="9" type="ORF">EXIGLDRAFT_772726</name>
</gene>
<keyword evidence="2" id="KW-0328">Glycosyltransferase</keyword>
<dbReference type="PANTHER" id="PTHR20961:SF38">
    <property type="entry name" value="PROTEIN O-LINKED-MANNOSE BETA-1,4-N-ACETYLGLUCOSAMINYLTRANSFERASE 2"/>
    <property type="match status" value="1"/>
</dbReference>
<feature type="domain" description="Glycosyltransferase 61 catalytic" evidence="8">
    <location>
        <begin position="224"/>
        <end position="341"/>
    </location>
</feature>
<dbReference type="GO" id="GO:0035269">
    <property type="term" value="P:protein O-linked glycosylation via mannose"/>
    <property type="evidence" value="ECO:0007669"/>
    <property type="project" value="TreeGrafter"/>
</dbReference>
<dbReference type="EMBL" id="KV426100">
    <property type="protein sequence ID" value="KZV88446.1"/>
    <property type="molecule type" value="Genomic_DNA"/>
</dbReference>
<dbReference type="OrthoDB" id="529273at2759"/>
<evidence type="ECO:0000313" key="10">
    <source>
        <dbReference type="Proteomes" id="UP000077266"/>
    </source>
</evidence>
<reference evidence="9 10" key="1">
    <citation type="journal article" date="2016" name="Mol. Biol. Evol.">
        <title>Comparative Genomics of Early-Diverging Mushroom-Forming Fungi Provides Insights into the Origins of Lignocellulose Decay Capabilities.</title>
        <authorList>
            <person name="Nagy L.G."/>
            <person name="Riley R."/>
            <person name="Tritt A."/>
            <person name="Adam C."/>
            <person name="Daum C."/>
            <person name="Floudas D."/>
            <person name="Sun H."/>
            <person name="Yadav J.S."/>
            <person name="Pangilinan J."/>
            <person name="Larsson K.H."/>
            <person name="Matsuura K."/>
            <person name="Barry K."/>
            <person name="Labutti K."/>
            <person name="Kuo R."/>
            <person name="Ohm R.A."/>
            <person name="Bhattacharya S.S."/>
            <person name="Shirouzu T."/>
            <person name="Yoshinaga Y."/>
            <person name="Martin F.M."/>
            <person name="Grigoriev I.V."/>
            <person name="Hibbett D.S."/>
        </authorList>
    </citation>
    <scope>NUCLEOTIDE SEQUENCE [LARGE SCALE GENOMIC DNA]</scope>
    <source>
        <strain evidence="9 10">HHB12029</strain>
    </source>
</reference>
<dbReference type="AlphaFoldDB" id="A0A165F649"/>
<dbReference type="GO" id="GO:0097363">
    <property type="term" value="F:protein O-acetylglucosaminyltransferase activity"/>
    <property type="evidence" value="ECO:0007669"/>
    <property type="project" value="TreeGrafter"/>
</dbReference>
<keyword evidence="4" id="KW-0812">Transmembrane</keyword>
<evidence type="ECO:0000313" key="9">
    <source>
        <dbReference type="EMBL" id="KZV88446.1"/>
    </source>
</evidence>
<keyword evidence="5" id="KW-1133">Transmembrane helix</keyword>
<evidence type="ECO:0000256" key="3">
    <source>
        <dbReference type="ARBA" id="ARBA00022679"/>
    </source>
</evidence>
<keyword evidence="7" id="KW-0325">Glycoprotein</keyword>
<dbReference type="GO" id="GO:0005783">
    <property type="term" value="C:endoplasmic reticulum"/>
    <property type="evidence" value="ECO:0007669"/>
    <property type="project" value="TreeGrafter"/>
</dbReference>
<dbReference type="PANTHER" id="PTHR20961">
    <property type="entry name" value="GLYCOSYLTRANSFERASE"/>
    <property type="match status" value="1"/>
</dbReference>
<evidence type="ECO:0000256" key="1">
    <source>
        <dbReference type="ARBA" id="ARBA00004167"/>
    </source>
</evidence>
<comment type="subcellular location">
    <subcellularLocation>
        <location evidence="1">Membrane</location>
        <topology evidence="1">Single-pass membrane protein</topology>
    </subcellularLocation>
</comment>
<evidence type="ECO:0000256" key="5">
    <source>
        <dbReference type="ARBA" id="ARBA00022989"/>
    </source>
</evidence>
<evidence type="ECO:0000256" key="6">
    <source>
        <dbReference type="ARBA" id="ARBA00023136"/>
    </source>
</evidence>
<evidence type="ECO:0000256" key="2">
    <source>
        <dbReference type="ARBA" id="ARBA00022676"/>
    </source>
</evidence>
<dbReference type="InterPro" id="IPR007657">
    <property type="entry name" value="Glycosyltransferase_61"/>
</dbReference>
<keyword evidence="10" id="KW-1185">Reference proteome</keyword>
<accession>A0A165F649</accession>
<name>A0A165F649_EXIGL</name>
<proteinExistence type="predicted"/>
<organism evidence="9 10">
    <name type="scientific">Exidia glandulosa HHB12029</name>
    <dbReference type="NCBI Taxonomy" id="1314781"/>
    <lineage>
        <taxon>Eukaryota</taxon>
        <taxon>Fungi</taxon>
        <taxon>Dikarya</taxon>
        <taxon>Basidiomycota</taxon>
        <taxon>Agaricomycotina</taxon>
        <taxon>Agaricomycetes</taxon>
        <taxon>Auriculariales</taxon>
        <taxon>Exidiaceae</taxon>
        <taxon>Exidia</taxon>
    </lineage>
</organism>
<keyword evidence="3" id="KW-0808">Transferase</keyword>
<evidence type="ECO:0000259" key="8">
    <source>
        <dbReference type="Pfam" id="PF04577"/>
    </source>
</evidence>
<dbReference type="InterPro" id="IPR049625">
    <property type="entry name" value="Glyco_transf_61_cat"/>
</dbReference>
<sequence>MRPHVDEPALPHTTILQHAPGWTLFENVYMSNGTLFIVLPPTHTNRTDLPPIRKMISRRMRVGDRYIDREPDERTMQYVTLDAARSRWTRGTWSVEGTTWLFNDPPKILLSHYFHACAEIVLGAWAFYIGKYDPTLRKKRVEHADVPPVQRIVFSDNSAGDWRDRTRFTSFFLYAAFPSASIEGREDWTDRAWMTRHGASSWRFERLLLQDRQAGKRGREPCIAAEAYAAVSPSLSSLWWEPVRQSVLRVAGAQPAEAEKDKVVVTYVSRQLGIKRKLRTEDHLALVASLKELCSRRGWEFSFFDAARYEQEEQMHAAARTTVMVGVHGNGLTHLLHMPPGPQSTVIEIFYPGGWTSDYEFPARARGLKHFSVWNDTAFTFPHPKEVKRTYPAGKDGDGGFQGSQIPVHAESVARLVEQRIDGKA</sequence>
<dbReference type="Pfam" id="PF04577">
    <property type="entry name" value="Glyco_transf_61"/>
    <property type="match status" value="1"/>
</dbReference>
<keyword evidence="6" id="KW-0472">Membrane</keyword>
<dbReference type="InParanoid" id="A0A165F649"/>
<evidence type="ECO:0000256" key="4">
    <source>
        <dbReference type="ARBA" id="ARBA00022692"/>
    </source>
</evidence>
<dbReference type="Proteomes" id="UP000077266">
    <property type="component" value="Unassembled WGS sequence"/>
</dbReference>
<dbReference type="GO" id="GO:0016020">
    <property type="term" value="C:membrane"/>
    <property type="evidence" value="ECO:0007669"/>
    <property type="project" value="UniProtKB-SubCell"/>
</dbReference>
<dbReference type="STRING" id="1314781.A0A165F649"/>
<protein>
    <recommendedName>
        <fullName evidence="8">Glycosyltransferase 61 catalytic domain-containing protein</fullName>
    </recommendedName>
</protein>